<organism evidence="3 4">
    <name type="scientific">Seminavis robusta</name>
    <dbReference type="NCBI Taxonomy" id="568900"/>
    <lineage>
        <taxon>Eukaryota</taxon>
        <taxon>Sar</taxon>
        <taxon>Stramenopiles</taxon>
        <taxon>Ochrophyta</taxon>
        <taxon>Bacillariophyta</taxon>
        <taxon>Bacillariophyceae</taxon>
        <taxon>Bacillariophycidae</taxon>
        <taxon>Naviculales</taxon>
        <taxon>Naviculaceae</taxon>
        <taxon>Seminavis</taxon>
    </lineage>
</organism>
<dbReference type="AlphaFoldDB" id="A0A9N8HZ10"/>
<feature type="transmembrane region" description="Helical" evidence="1">
    <location>
        <begin position="955"/>
        <end position="978"/>
    </location>
</feature>
<reference evidence="3" key="1">
    <citation type="submission" date="2020-06" db="EMBL/GenBank/DDBJ databases">
        <authorList>
            <consortium name="Plant Systems Biology data submission"/>
        </authorList>
    </citation>
    <scope>NUCLEOTIDE SEQUENCE</scope>
    <source>
        <strain evidence="3">D6</strain>
    </source>
</reference>
<evidence type="ECO:0000256" key="1">
    <source>
        <dbReference type="SAM" id="Phobius"/>
    </source>
</evidence>
<keyword evidence="1" id="KW-1133">Transmembrane helix</keyword>
<proteinExistence type="predicted"/>
<dbReference type="SUPFAM" id="SSF52540">
    <property type="entry name" value="P-loop containing nucleoside triphosphate hydrolases"/>
    <property type="match status" value="1"/>
</dbReference>
<dbReference type="InterPro" id="IPR053159">
    <property type="entry name" value="Hybrid_Histidine_Kinase"/>
</dbReference>
<comment type="caution">
    <text evidence="3">The sequence shown here is derived from an EMBL/GenBank/DDBJ whole genome shotgun (WGS) entry which is preliminary data.</text>
</comment>
<keyword evidence="1" id="KW-0812">Transmembrane</keyword>
<protein>
    <submittedName>
        <fullName evidence="3">Transcriptional regulator</fullName>
    </submittedName>
</protein>
<evidence type="ECO:0000259" key="2">
    <source>
        <dbReference type="Pfam" id="PF13191"/>
    </source>
</evidence>
<name>A0A9N8HZ10_9STRA</name>
<dbReference type="PANTHER" id="PTHR43642:SF1">
    <property type="entry name" value="HYBRID SIGNAL TRANSDUCTION HISTIDINE KINASE G"/>
    <property type="match status" value="1"/>
</dbReference>
<keyword evidence="1" id="KW-0472">Membrane</keyword>
<dbReference type="Pfam" id="PF13191">
    <property type="entry name" value="AAA_16"/>
    <property type="match status" value="1"/>
</dbReference>
<dbReference type="InterPro" id="IPR027417">
    <property type="entry name" value="P-loop_NTPase"/>
</dbReference>
<dbReference type="PANTHER" id="PTHR43642">
    <property type="entry name" value="HYBRID SIGNAL TRANSDUCTION HISTIDINE KINASE G"/>
    <property type="match status" value="1"/>
</dbReference>
<keyword evidence="4" id="KW-1185">Reference proteome</keyword>
<dbReference type="InterPro" id="IPR041664">
    <property type="entry name" value="AAA_16"/>
</dbReference>
<dbReference type="Proteomes" id="UP001153069">
    <property type="component" value="Unassembled WGS sequence"/>
</dbReference>
<accession>A0A9N8HZ10</accession>
<dbReference type="EMBL" id="CAICTM010002728">
    <property type="protein sequence ID" value="CAB9530065.1"/>
    <property type="molecule type" value="Genomic_DNA"/>
</dbReference>
<sequence length="1146" mass="128665">MTDPECSTKKKKLDFDRLGHYHEKELHQLEVLCRRRQQLPASTGGGAAHPSGEFLFTTTSVIVEAESGTGKSALLDALCSELEKGGVPDNHCFRTVTTSACFYCRGKFEERAAASEPFAAIRDAMGGLFEGIISRNAAFDATCIRQTLGPDLGILMAVFPNLKTVLGVPDNTTTSVVDDKDDGNLATLDGFGNMTQMEWRFERLRFAFRALIRHAQQYGNVVLLLDDLHNADLDSMELIKTLILDSITFCQANGCFTFVGTSRPLEGYRHPRQLVEDVPDDALTVMGVWKLSTECIATICNTLMDGPGMSNNSPSQETMELAGCLREKSGGNAFVLLQHLRRLEQQELIYHAMDEGNIHEQQWKWIIDRIQEDVSKNENVNEIVANGIETLNTQTKSALIVAASFGVSHFDLATIIHAIPVVASSCLNQGEAKVEMPLADEFDSSDPYVVRQSMKLFGVELSKAVELGYIIELSPPGRFQWVHDRVREAAYSLIPEGRVRQEMHLEIGRQLRSFMDIQGELGATSGFSEEELLLHCMKQLNAGKTFMTDNWELLDLADLSFQAAEHAAQQLSFSSAMEYLQLGIDCLPPDSWRDHYDLTLKLHVALMRMQYSLTRLEDCVESAEDILEHARVFKEKRAAYHTILLSRLQQQRFGQGINFGLSVLDKELGIKIPQRCILPRAIVGYFKCARRFKTMSDKEIMSMPMTEDERTQDASELFMRIFELSFNGDDDFAAYGIFLGVKMIEYLFQDGPGPVTFVALVAFAQIAVFLDDFETSERSHMLGLAFLERGRKLYPSLAARWELLHGVSAPLGSHPVQDTVESMRRAMADMKELGALDYIFMDSMEYLRRCFVAGKPLGWVAQQCEKHCELLKDYKQNLQWINNAPLHQAVQNLRLKDVDDNVTELAGEHLNKADVPLDSSPMALYHYHFYTMVLCYHFNDYHSAKTMIKRLPKDIWMSGVAFFVPTRILYTGLVYTGLCRTSQRQRFKYRSRAQSAMKHLRGWASKGVLSCEYMSYLLQAELLACPVVGKVNFSNVLGLYDKAIASVTELGILHHIALANELVGMFAWKHGGGGSGLAGSYMLEAQRYYAEWGSRAKVQDVQNRFGDVLNMKGKQSQLPSSLVRSVGTTVTVTQDEPSSTSSIRIQ</sequence>
<evidence type="ECO:0000313" key="3">
    <source>
        <dbReference type="EMBL" id="CAB9530065.1"/>
    </source>
</evidence>
<evidence type="ECO:0000313" key="4">
    <source>
        <dbReference type="Proteomes" id="UP001153069"/>
    </source>
</evidence>
<dbReference type="OrthoDB" id="45468at2759"/>
<gene>
    <name evidence="3" type="ORF">SEMRO_2730_G335720.1</name>
</gene>
<feature type="domain" description="Orc1-like AAA ATPase" evidence="2">
    <location>
        <begin position="59"/>
        <end position="243"/>
    </location>
</feature>